<dbReference type="OrthoDB" id="3365698at2759"/>
<dbReference type="SUPFAM" id="SSF52047">
    <property type="entry name" value="RNI-like"/>
    <property type="match status" value="1"/>
</dbReference>
<comment type="caution">
    <text evidence="1">The sequence shown here is derived from an EMBL/GenBank/DDBJ whole genome shotgun (WGS) entry which is preliminary data.</text>
</comment>
<evidence type="ECO:0000313" key="1">
    <source>
        <dbReference type="EMBL" id="KAF9787255.1"/>
    </source>
</evidence>
<evidence type="ECO:0008006" key="3">
    <source>
        <dbReference type="Google" id="ProtNLM"/>
    </source>
</evidence>
<dbReference type="EMBL" id="WIUZ02000005">
    <property type="protein sequence ID" value="KAF9787255.1"/>
    <property type="molecule type" value="Genomic_DNA"/>
</dbReference>
<proteinExistence type="predicted"/>
<gene>
    <name evidence="1" type="ORF">BJ322DRAFT_1107318</name>
</gene>
<name>A0A9P6HJG3_9AGAM</name>
<dbReference type="Proteomes" id="UP000736335">
    <property type="component" value="Unassembled WGS sequence"/>
</dbReference>
<dbReference type="AlphaFoldDB" id="A0A9P6HJG3"/>
<dbReference type="InterPro" id="IPR032675">
    <property type="entry name" value="LRR_dom_sf"/>
</dbReference>
<organism evidence="1 2">
    <name type="scientific">Thelephora terrestris</name>
    <dbReference type="NCBI Taxonomy" id="56493"/>
    <lineage>
        <taxon>Eukaryota</taxon>
        <taxon>Fungi</taxon>
        <taxon>Dikarya</taxon>
        <taxon>Basidiomycota</taxon>
        <taxon>Agaricomycotina</taxon>
        <taxon>Agaricomycetes</taxon>
        <taxon>Thelephorales</taxon>
        <taxon>Thelephoraceae</taxon>
        <taxon>Thelephora</taxon>
    </lineage>
</organism>
<evidence type="ECO:0000313" key="2">
    <source>
        <dbReference type="Proteomes" id="UP000736335"/>
    </source>
</evidence>
<reference evidence="1" key="1">
    <citation type="journal article" date="2020" name="Nat. Commun.">
        <title>Large-scale genome sequencing of mycorrhizal fungi provides insights into the early evolution of symbiotic traits.</title>
        <authorList>
            <person name="Miyauchi S."/>
            <person name="Kiss E."/>
            <person name="Kuo A."/>
            <person name="Drula E."/>
            <person name="Kohler A."/>
            <person name="Sanchez-Garcia M."/>
            <person name="Morin E."/>
            <person name="Andreopoulos B."/>
            <person name="Barry K.W."/>
            <person name="Bonito G."/>
            <person name="Buee M."/>
            <person name="Carver A."/>
            <person name="Chen C."/>
            <person name="Cichocki N."/>
            <person name="Clum A."/>
            <person name="Culley D."/>
            <person name="Crous P.W."/>
            <person name="Fauchery L."/>
            <person name="Girlanda M."/>
            <person name="Hayes R.D."/>
            <person name="Keri Z."/>
            <person name="LaButti K."/>
            <person name="Lipzen A."/>
            <person name="Lombard V."/>
            <person name="Magnuson J."/>
            <person name="Maillard F."/>
            <person name="Murat C."/>
            <person name="Nolan M."/>
            <person name="Ohm R.A."/>
            <person name="Pangilinan J."/>
            <person name="Pereira M.F."/>
            <person name="Perotto S."/>
            <person name="Peter M."/>
            <person name="Pfister S."/>
            <person name="Riley R."/>
            <person name="Sitrit Y."/>
            <person name="Stielow J.B."/>
            <person name="Szollosi G."/>
            <person name="Zifcakova L."/>
            <person name="Stursova M."/>
            <person name="Spatafora J.W."/>
            <person name="Tedersoo L."/>
            <person name="Vaario L.M."/>
            <person name="Yamada A."/>
            <person name="Yan M."/>
            <person name="Wang P."/>
            <person name="Xu J."/>
            <person name="Bruns T."/>
            <person name="Baldrian P."/>
            <person name="Vilgalys R."/>
            <person name="Dunand C."/>
            <person name="Henrissat B."/>
            <person name="Grigoriev I.V."/>
            <person name="Hibbett D."/>
            <person name="Nagy L.G."/>
            <person name="Martin F.M."/>
        </authorList>
    </citation>
    <scope>NUCLEOTIDE SEQUENCE</scope>
    <source>
        <strain evidence="1">UH-Tt-Lm1</strain>
    </source>
</reference>
<keyword evidence="2" id="KW-1185">Reference proteome</keyword>
<protein>
    <recommendedName>
        <fullName evidence="3">F-box domain-containing protein</fullName>
    </recommendedName>
</protein>
<sequence length="554" mass="62451">MSAATRTRELLLALARSIIDADSSGKLMKRDNASRLQLRSLQSSLENAVRSVIVAQNELGLINKLPPETVITIAESVAEPRTRESMFEIVKMTHICQYWRSTLISSPRLWSSIFVKNDHKDFVAACLERSRGAPLTVYLDLKHGDYHDYPDCTCIRNEWSPGMQIDEDNPCRYHTTIQPLLTVDSIKRICKLDVCLTMLDASEEGPDQDFKNALDDFDFFVVPLPFLESLSFSVNHELEIDTHLSLPRDLFGWVILPPTRLRHLTLQGCYGGPIRAARNLTSFELAGEENFDPIALTQRTFLPFISGSPSLVSLTLSHCEFPEREQLSRVTPVKLPELKTLRLMGVYGLSGLPGLMEVPAFKTLSSLGISTRKHEATIGHYNCSHFEVHAGNGDGFQLFYDGGSTGELVSEWLGIMGNADPSLTFIRLEGQDLDDPSRDFKGEVSPLPLFVNAKILEINSSFSHPWYRDFWNDLEKIGPQLTTLRLEVTEGMSPTKLAESVEKFAQARLEKGMPLRNLEKMEFEGMSEEGQEKAKKCWEEFRASLKIDEYLALQ</sequence>
<accession>A0A9P6HJG3</accession>
<dbReference type="Gene3D" id="3.80.10.10">
    <property type="entry name" value="Ribonuclease Inhibitor"/>
    <property type="match status" value="1"/>
</dbReference>
<reference evidence="1" key="2">
    <citation type="submission" date="2020-11" db="EMBL/GenBank/DDBJ databases">
        <authorList>
            <consortium name="DOE Joint Genome Institute"/>
            <person name="Kuo A."/>
            <person name="Miyauchi S."/>
            <person name="Kiss E."/>
            <person name="Drula E."/>
            <person name="Kohler A."/>
            <person name="Sanchez-Garcia M."/>
            <person name="Andreopoulos B."/>
            <person name="Barry K.W."/>
            <person name="Bonito G."/>
            <person name="Buee M."/>
            <person name="Carver A."/>
            <person name="Chen C."/>
            <person name="Cichocki N."/>
            <person name="Clum A."/>
            <person name="Culley D."/>
            <person name="Crous P.W."/>
            <person name="Fauchery L."/>
            <person name="Girlanda M."/>
            <person name="Hayes R."/>
            <person name="Keri Z."/>
            <person name="Labutti K."/>
            <person name="Lipzen A."/>
            <person name="Lombard V."/>
            <person name="Magnuson J."/>
            <person name="Maillard F."/>
            <person name="Morin E."/>
            <person name="Murat C."/>
            <person name="Nolan M."/>
            <person name="Ohm R."/>
            <person name="Pangilinan J."/>
            <person name="Pereira M."/>
            <person name="Perotto S."/>
            <person name="Peter M."/>
            <person name="Riley R."/>
            <person name="Sitrit Y."/>
            <person name="Stielow B."/>
            <person name="Szollosi G."/>
            <person name="Zifcakova L."/>
            <person name="Stursova M."/>
            <person name="Spatafora J.W."/>
            <person name="Tedersoo L."/>
            <person name="Vaario L.-M."/>
            <person name="Yamada A."/>
            <person name="Yan M."/>
            <person name="Wang P."/>
            <person name="Xu J."/>
            <person name="Bruns T."/>
            <person name="Baldrian P."/>
            <person name="Vilgalys R."/>
            <person name="Henrissat B."/>
            <person name="Grigoriev I.V."/>
            <person name="Hibbett D."/>
            <person name="Nagy L.G."/>
            <person name="Martin F.M."/>
        </authorList>
    </citation>
    <scope>NUCLEOTIDE SEQUENCE</scope>
    <source>
        <strain evidence="1">UH-Tt-Lm1</strain>
    </source>
</reference>